<evidence type="ECO:0000259" key="1">
    <source>
        <dbReference type="Pfam" id="PF22936"/>
    </source>
</evidence>
<gene>
    <name evidence="3" type="ORF">DD237_000048</name>
    <name evidence="2" type="ORF">DD238_000621</name>
</gene>
<reference evidence="4 5" key="1">
    <citation type="submission" date="2018-06" db="EMBL/GenBank/DDBJ databases">
        <title>Comparative genomics of downy mildews reveals potential adaptations to biotrophy.</title>
        <authorList>
            <person name="Fletcher K."/>
            <person name="Klosterman S.J."/>
            <person name="Derevnina L."/>
            <person name="Martin F."/>
            <person name="Koike S."/>
            <person name="Reyes Chin-Wo S."/>
            <person name="Mou B."/>
            <person name="Michelmore R."/>
        </authorList>
    </citation>
    <scope>NUCLEOTIDE SEQUENCE [LARGE SCALE GENOMIC DNA]</scope>
    <source>
        <strain evidence="3 5">R13</strain>
        <strain evidence="2 4">R14</strain>
    </source>
</reference>
<organism evidence="2 4">
    <name type="scientific">Peronospora effusa</name>
    <dbReference type="NCBI Taxonomy" id="542832"/>
    <lineage>
        <taxon>Eukaryota</taxon>
        <taxon>Sar</taxon>
        <taxon>Stramenopiles</taxon>
        <taxon>Oomycota</taxon>
        <taxon>Peronosporomycetes</taxon>
        <taxon>Peronosporales</taxon>
        <taxon>Peronosporaceae</taxon>
        <taxon>Peronospora</taxon>
    </lineage>
</organism>
<evidence type="ECO:0000313" key="5">
    <source>
        <dbReference type="Proteomes" id="UP000286097"/>
    </source>
</evidence>
<dbReference type="Pfam" id="PF22936">
    <property type="entry name" value="Pol_BBD"/>
    <property type="match status" value="1"/>
</dbReference>
<dbReference type="AlphaFoldDB" id="A0A3M6VVH0"/>
<proteinExistence type="predicted"/>
<feature type="domain" description="Retrovirus-related Pol polyprotein from transposon TNT 1-94-like beta-barrel" evidence="1">
    <location>
        <begin position="95"/>
        <end position="166"/>
    </location>
</feature>
<dbReference type="InterPro" id="IPR054722">
    <property type="entry name" value="PolX-like_BBD"/>
</dbReference>
<dbReference type="EMBL" id="QLLG01000012">
    <property type="protein sequence ID" value="RMX69836.1"/>
    <property type="molecule type" value="Genomic_DNA"/>
</dbReference>
<evidence type="ECO:0000313" key="3">
    <source>
        <dbReference type="EMBL" id="RQM18302.1"/>
    </source>
</evidence>
<protein>
    <recommendedName>
        <fullName evidence="1">Retrovirus-related Pol polyprotein from transposon TNT 1-94-like beta-barrel domain-containing protein</fullName>
    </recommendedName>
</protein>
<evidence type="ECO:0000313" key="4">
    <source>
        <dbReference type="Proteomes" id="UP000282087"/>
    </source>
</evidence>
<keyword evidence="4" id="KW-1185">Reference proteome</keyword>
<accession>A0A3M6VVH0</accession>
<dbReference type="Proteomes" id="UP000286097">
    <property type="component" value="Unassembled WGS sequence"/>
</dbReference>
<dbReference type="OrthoDB" id="108177at2759"/>
<dbReference type="VEuPathDB" id="FungiDB:DD237_000048"/>
<name>A0A3M6VVH0_9STRA</name>
<comment type="caution">
    <text evidence="2">The sequence shown here is derived from an EMBL/GenBank/DDBJ whole genome shotgun (WGS) entry which is preliminary data.</text>
</comment>
<dbReference type="EMBL" id="QKXF01000081">
    <property type="protein sequence ID" value="RQM18302.1"/>
    <property type="molecule type" value="Genomic_DNA"/>
</dbReference>
<dbReference type="Proteomes" id="UP000282087">
    <property type="component" value="Unassembled WGS sequence"/>
</dbReference>
<evidence type="ECO:0000313" key="2">
    <source>
        <dbReference type="EMBL" id="RMX69836.1"/>
    </source>
</evidence>
<sequence length="173" mass="19391">MHSSENSEKLALERFVNYAAPHMKVAIMGRYDPGRTDDLHHAQEILAWAQEIEDDDRPIRNHVKGAVNAVDSDSAGEKTRWALAAHGDAVELDHWILDSGASRQLVRDVSMLEHAVDCNETKWLLLPNGERLQVTKKGTVTLIGIDEGKEFELKLSNVYFAPLLSRKSNCLGY</sequence>